<evidence type="ECO:0000256" key="1">
    <source>
        <dbReference type="SAM" id="MobiDB-lite"/>
    </source>
</evidence>
<reference evidence="2 3" key="1">
    <citation type="submission" date="2013-02" db="EMBL/GenBank/DDBJ databases">
        <title>The Genome Annotation of Plasmodium falciparum Tanzania (2000708).</title>
        <authorList>
            <consortium name="The Broad Institute Genome Sequencing Platform"/>
            <consortium name="The Broad Institute Genome Sequencing Center for Infectious Disease"/>
            <person name="Neafsey D."/>
            <person name="Hoffman S."/>
            <person name="Volkman S."/>
            <person name="Rosenthal P."/>
            <person name="Walker B."/>
            <person name="Young S.K."/>
            <person name="Zeng Q."/>
            <person name="Gargeya S."/>
            <person name="Fitzgerald M."/>
            <person name="Haas B."/>
            <person name="Abouelleil A."/>
            <person name="Allen A.W."/>
            <person name="Alvarado L."/>
            <person name="Arachchi H.M."/>
            <person name="Berlin A.M."/>
            <person name="Chapman S.B."/>
            <person name="Gainer-Dewar J."/>
            <person name="Goldberg J."/>
            <person name="Griggs A."/>
            <person name="Gujja S."/>
            <person name="Hansen M."/>
            <person name="Howarth C."/>
            <person name="Imamovic A."/>
            <person name="Ireland A."/>
            <person name="Larimer J."/>
            <person name="McCowan C."/>
            <person name="Murphy C."/>
            <person name="Pearson M."/>
            <person name="Poon T.W."/>
            <person name="Priest M."/>
            <person name="Roberts A."/>
            <person name="Saif S."/>
            <person name="Shea T."/>
            <person name="Sisk P."/>
            <person name="Sykes S."/>
            <person name="Wortman J."/>
            <person name="Nusbaum C."/>
            <person name="Birren B."/>
        </authorList>
    </citation>
    <scope>NUCLEOTIDE SEQUENCE [LARGE SCALE GENOMIC DNA]</scope>
    <source>
        <strain evidence="3">Tanzania (2000708)</strain>
    </source>
</reference>
<protein>
    <submittedName>
        <fullName evidence="2">Uncharacterized protein</fullName>
    </submittedName>
</protein>
<feature type="region of interest" description="Disordered" evidence="1">
    <location>
        <begin position="157"/>
        <end position="215"/>
    </location>
</feature>
<reference evidence="2 3" key="2">
    <citation type="submission" date="2013-02" db="EMBL/GenBank/DDBJ databases">
        <title>The Genome Sequence of Plasmodium falciparum Tanzania (2000708).</title>
        <authorList>
            <consortium name="The Broad Institute Genome Sequencing Platform"/>
            <consortium name="The Broad Institute Genome Sequencing Center for Infectious Disease"/>
            <person name="Neafsey D."/>
            <person name="Cheeseman I."/>
            <person name="Volkman S."/>
            <person name="Adams J."/>
            <person name="Walker B."/>
            <person name="Young S.K."/>
            <person name="Zeng Q."/>
            <person name="Gargeya S."/>
            <person name="Fitzgerald M."/>
            <person name="Haas B."/>
            <person name="Abouelleil A."/>
            <person name="Alvarado L."/>
            <person name="Arachchi H.M."/>
            <person name="Berlin A.M."/>
            <person name="Chapman S.B."/>
            <person name="Dewar J."/>
            <person name="Goldberg J."/>
            <person name="Griggs A."/>
            <person name="Gujja S."/>
            <person name="Hansen M."/>
            <person name="Howarth C."/>
            <person name="Imamovic A."/>
            <person name="Larimer J."/>
            <person name="McCowan C."/>
            <person name="Murphy C."/>
            <person name="Neiman D."/>
            <person name="Pearson M."/>
            <person name="Priest M."/>
            <person name="Roberts A."/>
            <person name="Saif S."/>
            <person name="Shea T."/>
            <person name="Sisk P."/>
            <person name="Sykes S."/>
            <person name="Wortman J."/>
            <person name="Nusbaum C."/>
            <person name="Birren B."/>
        </authorList>
    </citation>
    <scope>NUCLEOTIDE SEQUENCE [LARGE SCALE GENOMIC DNA]</scope>
    <source>
        <strain evidence="3">Tanzania (2000708)</strain>
    </source>
</reference>
<accession>A0A024WF96</accession>
<feature type="compositionally biased region" description="Polar residues" evidence="1">
    <location>
        <begin position="87"/>
        <end position="97"/>
    </location>
</feature>
<feature type="compositionally biased region" description="Basic and acidic residues" evidence="1">
    <location>
        <begin position="157"/>
        <end position="171"/>
    </location>
</feature>
<evidence type="ECO:0000313" key="3">
    <source>
        <dbReference type="Proteomes" id="UP000030708"/>
    </source>
</evidence>
<feature type="compositionally biased region" description="Low complexity" evidence="1">
    <location>
        <begin position="19"/>
        <end position="29"/>
    </location>
</feature>
<name>A0A024WF96_PLAFA</name>
<organism evidence="2 3">
    <name type="scientific">Plasmodium falciparum Tanzania</name>
    <name type="common">2000708</name>
    <dbReference type="NCBI Taxonomy" id="1036725"/>
    <lineage>
        <taxon>Eukaryota</taxon>
        <taxon>Sar</taxon>
        <taxon>Alveolata</taxon>
        <taxon>Apicomplexa</taxon>
        <taxon>Aconoidasida</taxon>
        <taxon>Haemosporida</taxon>
        <taxon>Plasmodiidae</taxon>
        <taxon>Plasmodium</taxon>
        <taxon>Plasmodium (Laverania)</taxon>
    </lineage>
</organism>
<gene>
    <name evidence="2" type="ORF">PFTANZ_00046</name>
</gene>
<dbReference type="Proteomes" id="UP000030708">
    <property type="component" value="Unassembled WGS sequence"/>
</dbReference>
<proteinExistence type="predicted"/>
<dbReference type="EMBL" id="KI926255">
    <property type="protein sequence ID" value="ETW39250.1"/>
    <property type="molecule type" value="Genomic_DNA"/>
</dbReference>
<feature type="compositionally biased region" description="Low complexity" evidence="1">
    <location>
        <begin position="175"/>
        <end position="204"/>
    </location>
</feature>
<dbReference type="AlphaFoldDB" id="A0A024WF96"/>
<sequence>MSHINYNVEKRKSLKKHNNNNNNNNIYNNKIDTPNIKNYDDSSKHINTNPQVLDSILLSNMEKDKKLKLLNNYINMFDKNKNDKVTTNHPSHNIYNRKNNDTYDDQDKDEQYVDTDDSFSLSNTKKKINKRDIISYDNYIFEDEDKVSSKYLEYKNDSTSHMKKKKDEGSNRKGNINMDSNNNDDNNNNINMKSNTNNNNNNNNNKDDDYYDDNNYYHKNHSDSINNSINNSINYNDIHRKEKKNKKNTHNEKKYISNMYNFQYDDYDKKKKKKIH</sequence>
<feature type="region of interest" description="Disordered" evidence="1">
    <location>
        <begin position="80"/>
        <end position="110"/>
    </location>
</feature>
<feature type="region of interest" description="Disordered" evidence="1">
    <location>
        <begin position="1"/>
        <end position="34"/>
    </location>
</feature>
<evidence type="ECO:0000313" key="2">
    <source>
        <dbReference type="EMBL" id="ETW39250.1"/>
    </source>
</evidence>